<evidence type="ECO:0000313" key="1">
    <source>
        <dbReference type="EMBL" id="MDQ0256359.1"/>
    </source>
</evidence>
<dbReference type="Proteomes" id="UP001230005">
    <property type="component" value="Unassembled WGS sequence"/>
</dbReference>
<dbReference type="EMBL" id="JAUSUG010000016">
    <property type="protein sequence ID" value="MDQ0256359.1"/>
    <property type="molecule type" value="Genomic_DNA"/>
</dbReference>
<reference evidence="1 2" key="1">
    <citation type="submission" date="2023-07" db="EMBL/GenBank/DDBJ databases">
        <title>Genomic Encyclopedia of Type Strains, Phase IV (KMG-IV): sequencing the most valuable type-strain genomes for metagenomic binning, comparative biology and taxonomic classification.</title>
        <authorList>
            <person name="Goeker M."/>
        </authorList>
    </citation>
    <scope>NUCLEOTIDE SEQUENCE [LARGE SCALE GENOMIC DNA]</scope>
    <source>
        <strain evidence="1 2">DSM 9768</strain>
    </source>
</reference>
<proteinExistence type="predicted"/>
<protein>
    <submittedName>
        <fullName evidence="1">Uncharacterized protein</fullName>
    </submittedName>
</protein>
<sequence>MVSFLTKMKDKVSSLSKKGLAISITEEMLLYGIQEYMKDKDITIYNINVEDNAINIYGSIKKIGLPIKFSLTLAQEDFNEKEIFLRVTTMKPLNNKWLNNMVFNNRSQYLSYSDNIIQLDINVLEKMKKIRLGRITNFKILQGKVVVNLSN</sequence>
<evidence type="ECO:0000313" key="2">
    <source>
        <dbReference type="Proteomes" id="UP001230005"/>
    </source>
</evidence>
<comment type="caution">
    <text evidence="1">The sequence shown here is derived from an EMBL/GenBank/DDBJ whole genome shotgun (WGS) entry which is preliminary data.</text>
</comment>
<dbReference type="RefSeq" id="WP_307328362.1">
    <property type="nucleotide sequence ID" value="NZ_JAUSUG010000016.1"/>
</dbReference>
<gene>
    <name evidence="1" type="ORF">J2S74_003779</name>
</gene>
<name>A0ABT9ZZR5_9BACI</name>
<organism evidence="1 2">
    <name type="scientific">Evansella vedderi</name>
    <dbReference type="NCBI Taxonomy" id="38282"/>
    <lineage>
        <taxon>Bacteria</taxon>
        <taxon>Bacillati</taxon>
        <taxon>Bacillota</taxon>
        <taxon>Bacilli</taxon>
        <taxon>Bacillales</taxon>
        <taxon>Bacillaceae</taxon>
        <taxon>Evansella</taxon>
    </lineage>
</organism>
<keyword evidence="2" id="KW-1185">Reference proteome</keyword>
<accession>A0ABT9ZZR5</accession>